<feature type="compositionally biased region" description="Polar residues" evidence="1">
    <location>
        <begin position="31"/>
        <end position="43"/>
    </location>
</feature>
<gene>
    <name evidence="4" type="ORF">MR241_09590</name>
</gene>
<dbReference type="Pfam" id="PF13320">
    <property type="entry name" value="GH123_cat"/>
    <property type="match status" value="1"/>
</dbReference>
<dbReference type="InterPro" id="IPR025150">
    <property type="entry name" value="GH123_cat"/>
</dbReference>
<dbReference type="AlphaFoldDB" id="A0AAE3FJ74"/>
<accession>A0AAE3FJ74</accession>
<dbReference type="EMBL" id="JALEMU010000161">
    <property type="protein sequence ID" value="MCI5756529.1"/>
    <property type="molecule type" value="Genomic_DNA"/>
</dbReference>
<organism evidence="4 5">
    <name type="scientific">Candidatus Colimorpha enterica</name>
    <dbReference type="NCBI Taxonomy" id="3083063"/>
    <lineage>
        <taxon>Bacteria</taxon>
        <taxon>Pseudomonadati</taxon>
        <taxon>Bacteroidota</taxon>
        <taxon>Bacteroidia</taxon>
        <taxon>Bacteroidales</taxon>
        <taxon>Candidatus Colimorpha</taxon>
    </lineage>
</organism>
<protein>
    <submittedName>
        <fullName evidence="4">DUF4091 domain-containing protein</fullName>
    </submittedName>
</protein>
<name>A0AAE3FJ74_9BACT</name>
<evidence type="ECO:0000313" key="5">
    <source>
        <dbReference type="Proteomes" id="UP001139365"/>
    </source>
</evidence>
<feature type="signal peptide" evidence="2">
    <location>
        <begin position="1"/>
        <end position="21"/>
    </location>
</feature>
<feature type="domain" description="Glycoside hydrolase 123 catalytic" evidence="3">
    <location>
        <begin position="305"/>
        <end position="506"/>
    </location>
</feature>
<evidence type="ECO:0000256" key="1">
    <source>
        <dbReference type="SAM" id="MobiDB-lite"/>
    </source>
</evidence>
<feature type="chain" id="PRO_5041980648" evidence="2">
    <location>
        <begin position="22"/>
        <end position="555"/>
    </location>
</feature>
<evidence type="ECO:0000313" key="4">
    <source>
        <dbReference type="EMBL" id="MCI5756529.1"/>
    </source>
</evidence>
<evidence type="ECO:0000259" key="3">
    <source>
        <dbReference type="Pfam" id="PF13320"/>
    </source>
</evidence>
<keyword evidence="2" id="KW-0732">Signal</keyword>
<sequence length="555" mass="61717">MKRRILLILLAGLTLIPAVSCSRGNTPAYESGSSGTVTETPGGSETLPGGNEDKTMISWISNGYDKIIANGDVPKKPSDSHTVYMAKGESEGCQISLRSPEDMAGVTVEISVPEGLTASAGIEKTQRIAGKRWPDGLLPLDKVKSFDLKSGETSTVYIKFRSSGSTPAGDHKCTVTVKDGSGEAIATAGITVHVWDFELDGEDSIECWIPVVWEALAKEYGFGDLRAGALPEEDMERLRVIYKLYYDMLLDYGICGGDLPYDILDDRADEYLNDPRVKVFTIGQGEVDEETLRARYNKIKDNPEWLAKALYYSLDEPTTRAMLDELASRSAAVRRIAPGVKTISAYYENITYDGVTDATGFLQEHLDISVPKLCLFERVGGLENYKKRFQAYRAAGNKVYTYVCWEPWKPFLNVFVNEEGIDHRALFWQIYDCGADGFLYWAANQWYDLDVNPWNSMQTIPWLTRDIYGDGSFMYPGNKFGFDDPCSSLRLEAVRDGLEDNTLLRMAKKHLSSSWLDKEIDKVTKSPTISTTDSGVFDTVRINIGNALEKALSGK</sequence>
<evidence type="ECO:0000256" key="2">
    <source>
        <dbReference type="SAM" id="SignalP"/>
    </source>
</evidence>
<proteinExistence type="predicted"/>
<reference evidence="4 5" key="1">
    <citation type="submission" date="2022-03" db="EMBL/GenBank/DDBJ databases">
        <title>Metagenome-assembled genomes from swine fecal metagenomes.</title>
        <authorList>
            <person name="Holman D.B."/>
            <person name="Kommadath A."/>
        </authorList>
    </citation>
    <scope>NUCLEOTIDE SEQUENCE [LARGE SCALE GENOMIC DNA]</scope>
    <source>
        <strain evidence="4">SUG147</strain>
    </source>
</reference>
<comment type="caution">
    <text evidence="4">The sequence shown here is derived from an EMBL/GenBank/DDBJ whole genome shotgun (WGS) entry which is preliminary data.</text>
</comment>
<dbReference type="Proteomes" id="UP001139365">
    <property type="component" value="Unassembled WGS sequence"/>
</dbReference>
<feature type="region of interest" description="Disordered" evidence="1">
    <location>
        <begin position="24"/>
        <end position="52"/>
    </location>
</feature>